<dbReference type="InterPro" id="IPR003346">
    <property type="entry name" value="Transposase_20"/>
</dbReference>
<evidence type="ECO:0000313" key="4">
    <source>
        <dbReference type="Proteomes" id="UP000027432"/>
    </source>
</evidence>
<dbReference type="GO" id="GO:0003677">
    <property type="term" value="F:DNA binding"/>
    <property type="evidence" value="ECO:0007669"/>
    <property type="project" value="InterPro"/>
</dbReference>
<evidence type="ECO:0000259" key="1">
    <source>
        <dbReference type="Pfam" id="PF01548"/>
    </source>
</evidence>
<dbReference type="PANTHER" id="PTHR33055">
    <property type="entry name" value="TRANSPOSASE FOR INSERTION SEQUENCE ELEMENT IS1111A"/>
    <property type="match status" value="1"/>
</dbReference>
<dbReference type="eggNOG" id="COG3547">
    <property type="taxonomic scope" value="Bacteria"/>
</dbReference>
<dbReference type="AlphaFoldDB" id="A0A074JE52"/>
<dbReference type="GO" id="GO:0006313">
    <property type="term" value="P:DNA transposition"/>
    <property type="evidence" value="ECO:0007669"/>
    <property type="project" value="InterPro"/>
</dbReference>
<dbReference type="STRING" id="1353537.TP2_17035"/>
<evidence type="ECO:0000313" key="3">
    <source>
        <dbReference type="EMBL" id="KEO54819.1"/>
    </source>
</evidence>
<dbReference type="GO" id="GO:0004803">
    <property type="term" value="F:transposase activity"/>
    <property type="evidence" value="ECO:0007669"/>
    <property type="project" value="InterPro"/>
</dbReference>
<name>A0A074JE52_9RHOB</name>
<feature type="domain" description="Transposase IS110-like N-terminal" evidence="1">
    <location>
        <begin position="5"/>
        <end position="150"/>
    </location>
</feature>
<comment type="caution">
    <text evidence="3">The sequence shown here is derived from an EMBL/GenBank/DDBJ whole genome shotgun (WGS) entry which is preliminary data.</text>
</comment>
<dbReference type="Proteomes" id="UP000027432">
    <property type="component" value="Unassembled WGS sequence"/>
</dbReference>
<organism evidence="3 4">
    <name type="scientific">Thioclava pacifica DSM 10166</name>
    <dbReference type="NCBI Taxonomy" id="1353537"/>
    <lineage>
        <taxon>Bacteria</taxon>
        <taxon>Pseudomonadati</taxon>
        <taxon>Pseudomonadota</taxon>
        <taxon>Alphaproteobacteria</taxon>
        <taxon>Rhodobacterales</taxon>
        <taxon>Paracoccaceae</taxon>
        <taxon>Thioclava</taxon>
    </lineage>
</organism>
<dbReference type="OrthoDB" id="8261795at2"/>
<dbReference type="InterPro" id="IPR047650">
    <property type="entry name" value="Transpos_IS110"/>
</dbReference>
<dbReference type="Pfam" id="PF01548">
    <property type="entry name" value="DEDD_Tnp_IS110"/>
    <property type="match status" value="1"/>
</dbReference>
<accession>A0A074JE52</accession>
<gene>
    <name evidence="3" type="ORF">TP2_17035</name>
</gene>
<dbReference type="NCBIfam" id="NF033542">
    <property type="entry name" value="transpos_IS110"/>
    <property type="match status" value="1"/>
</dbReference>
<proteinExistence type="predicted"/>
<dbReference type="Pfam" id="PF02371">
    <property type="entry name" value="Transposase_20"/>
    <property type="match status" value="1"/>
</dbReference>
<sequence>MEHYAGLDVSLKEISICVIDGDGKTVARGACPADPEGVAGWFRNRDLTPRRIVHESGMLAIWLQRGLASLGLPATCIDARKAHKSLSARLNKSDAADAEGLAQLARTGWFTPVHIRSEEADRLRSLVGARERLIRLRKDLEGHIRGVLKTFGIRMIGIGQGRQRQAFRDQLAAAGETDPVLRAIADAFIATHAKLCQVADDLDKAVRKTAKVHPVARRLMTIPGVGPVNALSFIALVDDPGRFNRTSDVGAFLGLTPKRHQSGEMDWSGRVSKCGDGAMRGLLFEAASSVIHQVKRFSQLKSWAVRLAGRRGFRKAAVATARKIAVLMLTLWKNGTDYQWTKEATA</sequence>
<dbReference type="InterPro" id="IPR002525">
    <property type="entry name" value="Transp_IS110-like_N"/>
</dbReference>
<dbReference type="EMBL" id="AUND01000007">
    <property type="protein sequence ID" value="KEO54819.1"/>
    <property type="molecule type" value="Genomic_DNA"/>
</dbReference>
<dbReference type="RefSeq" id="WP_038074484.1">
    <property type="nucleotide sequence ID" value="NZ_AUND01000007.1"/>
</dbReference>
<feature type="domain" description="Transposase IS116/IS110/IS902 C-terminal" evidence="2">
    <location>
        <begin position="216"/>
        <end position="297"/>
    </location>
</feature>
<dbReference type="PANTHER" id="PTHR33055:SF3">
    <property type="entry name" value="PUTATIVE TRANSPOSASE FOR IS117-RELATED"/>
    <property type="match status" value="1"/>
</dbReference>
<reference evidence="3 4" key="1">
    <citation type="submission" date="2013-07" db="EMBL/GenBank/DDBJ databases">
        <title>Thioclava pacifica DSM 10166 Genome Sequencing.</title>
        <authorList>
            <person name="Lai Q."/>
            <person name="Shao Z."/>
        </authorList>
    </citation>
    <scope>NUCLEOTIDE SEQUENCE [LARGE SCALE GENOMIC DNA]</scope>
    <source>
        <strain evidence="3 4">DSM 10166</strain>
    </source>
</reference>
<keyword evidence="4" id="KW-1185">Reference proteome</keyword>
<protein>
    <submittedName>
        <fullName evidence="3">Transposase IS110</fullName>
    </submittedName>
</protein>
<evidence type="ECO:0000259" key="2">
    <source>
        <dbReference type="Pfam" id="PF02371"/>
    </source>
</evidence>